<evidence type="ECO:0000313" key="10">
    <source>
        <dbReference type="EMBL" id="NDY82284.1"/>
    </source>
</evidence>
<dbReference type="PANTHER" id="PTHR38439:SF2">
    <property type="entry name" value="OUTER MEMBRANE PROTEIN H.8"/>
    <property type="match status" value="1"/>
</dbReference>
<evidence type="ECO:0000256" key="3">
    <source>
        <dbReference type="ARBA" id="ARBA00022723"/>
    </source>
</evidence>
<dbReference type="Pfam" id="PF00127">
    <property type="entry name" value="Copper-bind"/>
    <property type="match status" value="1"/>
</dbReference>
<keyword evidence="4 8" id="KW-0574">Periplasm</keyword>
<sequence length="143" mass="15002">MVLAICGPTCNALAADCFATVESDDALRFTPSHIEVPASCQDFTIKLTHVGRLPKAAMGHNWVLVKSSDLEGVARTGMLAGAAHEYIDPTDRRVIAHSGLIGSGGSTSVTFAVNKLQVGQSYAFLCTFAGHSPIMQGTVSLKP</sequence>
<organism evidence="10">
    <name type="scientific">Sheuella amnicola</name>
    <dbReference type="NCBI Taxonomy" id="2707330"/>
    <lineage>
        <taxon>Bacteria</taxon>
        <taxon>Pseudomonadati</taxon>
        <taxon>Pseudomonadota</taxon>
        <taxon>Betaproteobacteria</taxon>
        <taxon>Burkholderiales</taxon>
        <taxon>Alcaligenaceae</taxon>
        <taxon>Sheuella</taxon>
    </lineage>
</organism>
<dbReference type="InterPro" id="IPR008972">
    <property type="entry name" value="Cupredoxin"/>
</dbReference>
<keyword evidence="6 8" id="KW-0186">Copper</keyword>
<dbReference type="GO" id="GO:0005507">
    <property type="term" value="F:copper ion binding"/>
    <property type="evidence" value="ECO:0007669"/>
    <property type="project" value="UniProtKB-UniRule"/>
</dbReference>
<comment type="function">
    <text evidence="8">Transfers electrons from cytochrome c551 to cytochrome oxidase.</text>
</comment>
<evidence type="ECO:0000256" key="4">
    <source>
        <dbReference type="ARBA" id="ARBA00022764"/>
    </source>
</evidence>
<dbReference type="InterPro" id="IPR050845">
    <property type="entry name" value="Cu-binding_ET"/>
</dbReference>
<evidence type="ECO:0000259" key="9">
    <source>
        <dbReference type="Pfam" id="PF00127"/>
    </source>
</evidence>
<keyword evidence="5 8" id="KW-0249">Electron transport</keyword>
<proteinExistence type="predicted"/>
<accession>A0A6B2QY96</accession>
<keyword evidence="3 8" id="KW-0479">Metal-binding</keyword>
<dbReference type="EMBL" id="JAAGRN010000002">
    <property type="protein sequence ID" value="NDY82284.1"/>
    <property type="molecule type" value="Genomic_DNA"/>
</dbReference>
<dbReference type="CDD" id="cd13922">
    <property type="entry name" value="Azurin"/>
    <property type="match status" value="1"/>
</dbReference>
<evidence type="ECO:0000256" key="5">
    <source>
        <dbReference type="ARBA" id="ARBA00022982"/>
    </source>
</evidence>
<feature type="domain" description="Blue (type 1) copper" evidence="9">
    <location>
        <begin position="16"/>
        <end position="141"/>
    </location>
</feature>
<dbReference type="SUPFAM" id="SSF49503">
    <property type="entry name" value="Cupredoxins"/>
    <property type="match status" value="1"/>
</dbReference>
<evidence type="ECO:0000256" key="6">
    <source>
        <dbReference type="ARBA" id="ARBA00023008"/>
    </source>
</evidence>
<dbReference type="NCBIfam" id="TIGR02695">
    <property type="entry name" value="azurin"/>
    <property type="match status" value="1"/>
</dbReference>
<gene>
    <name evidence="10" type="primary">azu</name>
    <name evidence="10" type="ORF">G3I67_03465</name>
</gene>
<dbReference type="Gene3D" id="2.60.40.420">
    <property type="entry name" value="Cupredoxins - blue copper proteins"/>
    <property type="match status" value="1"/>
</dbReference>
<comment type="caution">
    <text evidence="10">The sequence shown here is derived from an EMBL/GenBank/DDBJ whole genome shotgun (WGS) entry which is preliminary data.</text>
</comment>
<dbReference type="InterPro" id="IPR000923">
    <property type="entry name" value="BlueCu_1"/>
</dbReference>
<evidence type="ECO:0000256" key="8">
    <source>
        <dbReference type="RuleBase" id="RU363017"/>
    </source>
</evidence>
<evidence type="ECO:0000256" key="2">
    <source>
        <dbReference type="ARBA" id="ARBA00022448"/>
    </source>
</evidence>
<name>A0A6B2QY96_9BURK</name>
<dbReference type="AlphaFoldDB" id="A0A6B2QY96"/>
<dbReference type="PANTHER" id="PTHR38439">
    <property type="entry name" value="AURACYANIN-B"/>
    <property type="match status" value="1"/>
</dbReference>
<evidence type="ECO:0000256" key="1">
    <source>
        <dbReference type="ARBA" id="ARBA00004418"/>
    </source>
</evidence>
<keyword evidence="2 8" id="KW-0813">Transport</keyword>
<dbReference type="GO" id="GO:0009055">
    <property type="term" value="F:electron transfer activity"/>
    <property type="evidence" value="ECO:0007669"/>
    <property type="project" value="InterPro"/>
</dbReference>
<dbReference type="InterPro" id="IPR014068">
    <property type="entry name" value="Azurin"/>
</dbReference>
<protein>
    <recommendedName>
        <fullName evidence="8">Azurin</fullName>
    </recommendedName>
</protein>
<evidence type="ECO:0000256" key="7">
    <source>
        <dbReference type="ARBA" id="ARBA00023157"/>
    </source>
</evidence>
<keyword evidence="7" id="KW-1015">Disulfide bond</keyword>
<comment type="subcellular location">
    <subcellularLocation>
        <location evidence="1 8">Periplasm</location>
    </subcellularLocation>
</comment>
<reference evidence="10" key="1">
    <citation type="submission" date="2020-02" db="EMBL/GenBank/DDBJ databases">
        <authorList>
            <person name="Chen W.-M."/>
        </authorList>
    </citation>
    <scope>NUCLEOTIDE SEQUENCE</scope>
    <source>
        <strain evidence="10">NBD-18</strain>
    </source>
</reference>
<dbReference type="GO" id="GO:0042597">
    <property type="term" value="C:periplasmic space"/>
    <property type="evidence" value="ECO:0007669"/>
    <property type="project" value="UniProtKB-SubCell"/>
</dbReference>